<feature type="domain" description="DUF569" evidence="1">
    <location>
        <begin position="65"/>
        <end position="112"/>
    </location>
</feature>
<dbReference type="Gene3D" id="2.80.10.50">
    <property type="match status" value="1"/>
</dbReference>
<dbReference type="SUPFAM" id="SSF50405">
    <property type="entry name" value="Actin-crosslinking proteins"/>
    <property type="match status" value="1"/>
</dbReference>
<reference evidence="2" key="1">
    <citation type="submission" date="2015-12" db="EMBL/GenBank/DDBJ databases">
        <title>Gene expression during late stages of embryo sac development: a critical building block for successful pollen-pistil interactions.</title>
        <authorList>
            <person name="Liu Y."/>
            <person name="Joly V."/>
            <person name="Sabar M."/>
            <person name="Matton D.P."/>
        </authorList>
    </citation>
    <scope>NUCLEOTIDE SEQUENCE</scope>
</reference>
<dbReference type="Pfam" id="PF04601">
    <property type="entry name" value="DUF569"/>
    <property type="match status" value="1"/>
</dbReference>
<name>A0A0V0GRU2_SOLCH</name>
<organism evidence="2">
    <name type="scientific">Solanum chacoense</name>
    <name type="common">Chaco potato</name>
    <dbReference type="NCBI Taxonomy" id="4108"/>
    <lineage>
        <taxon>Eukaryota</taxon>
        <taxon>Viridiplantae</taxon>
        <taxon>Streptophyta</taxon>
        <taxon>Embryophyta</taxon>
        <taxon>Tracheophyta</taxon>
        <taxon>Spermatophyta</taxon>
        <taxon>Magnoliopsida</taxon>
        <taxon>eudicotyledons</taxon>
        <taxon>Gunneridae</taxon>
        <taxon>Pentapetalae</taxon>
        <taxon>asterids</taxon>
        <taxon>lamiids</taxon>
        <taxon>Solanales</taxon>
        <taxon>Solanaceae</taxon>
        <taxon>Solanoideae</taxon>
        <taxon>Solaneae</taxon>
        <taxon>Solanum</taxon>
    </lineage>
</organism>
<evidence type="ECO:0000259" key="1">
    <source>
        <dbReference type="Pfam" id="PF04601"/>
    </source>
</evidence>
<dbReference type="PANTHER" id="PTHR31205">
    <property type="entry name" value="ACTIN CROSS-LINKING PROTEIN (DUF569)"/>
    <property type="match status" value="1"/>
</dbReference>
<proteinExistence type="predicted"/>
<dbReference type="InterPro" id="IPR008999">
    <property type="entry name" value="Actin-crosslinking"/>
</dbReference>
<evidence type="ECO:0000313" key="2">
    <source>
        <dbReference type="EMBL" id="JAP10796.1"/>
    </source>
</evidence>
<accession>A0A0V0GRU2</accession>
<dbReference type="EMBL" id="GEDG01032472">
    <property type="protein sequence ID" value="JAP10796.1"/>
    <property type="molecule type" value="Transcribed_RNA"/>
</dbReference>
<sequence length="132" mass="15066">MWGVEVVDITNSDTTESVSRCLSPTSSFNSVLDDYTTSPDTGSPNVVNYKSKRSMNTPVKKNSGMEFFQKAKSVRLKSRHDKFLLANPDQETVYQDRDGTSQSAKWTIEFPEEVEKCHQVEELLWKISNSHR</sequence>
<protein>
    <submittedName>
        <fullName evidence="2">Putative ovule protein</fullName>
    </submittedName>
</protein>
<dbReference type="InterPro" id="IPR007679">
    <property type="entry name" value="DUF569"/>
</dbReference>
<dbReference type="PANTHER" id="PTHR31205:SF30">
    <property type="entry name" value="DUF569 DOMAIN-CONTAINING PROTEIN"/>
    <property type="match status" value="1"/>
</dbReference>
<dbReference type="AlphaFoldDB" id="A0A0V0GRU2"/>